<accession>A0AAW5WUD5</accession>
<dbReference type="InterPro" id="IPR024410">
    <property type="entry name" value="Phage_TAC_12"/>
</dbReference>
<evidence type="ECO:0000313" key="1">
    <source>
        <dbReference type="EMBL" id="MCZ3668073.1"/>
    </source>
</evidence>
<organism evidence="1 2">
    <name type="scientific">Limosilactobacillus vaginalis</name>
    <dbReference type="NCBI Taxonomy" id="1633"/>
    <lineage>
        <taxon>Bacteria</taxon>
        <taxon>Bacillati</taxon>
        <taxon>Bacillota</taxon>
        <taxon>Bacilli</taxon>
        <taxon>Lactobacillales</taxon>
        <taxon>Lactobacillaceae</taxon>
        <taxon>Limosilactobacillus</taxon>
    </lineage>
</organism>
<comment type="caution">
    <text evidence="1">The sequence shown here is derived from an EMBL/GenBank/DDBJ whole genome shotgun (WGS) entry which is preliminary data.</text>
</comment>
<evidence type="ECO:0000313" key="2">
    <source>
        <dbReference type="Proteomes" id="UP001212401"/>
    </source>
</evidence>
<reference evidence="1" key="1">
    <citation type="submission" date="2022-01" db="EMBL/GenBank/DDBJ databases">
        <title>VMRC isolate genome collection.</title>
        <authorList>
            <person name="France M."/>
            <person name="Rutt L."/>
            <person name="Humphrys M."/>
            <person name="Ravel J."/>
        </authorList>
    </citation>
    <scope>NUCLEOTIDE SEQUENCE</scope>
    <source>
        <strain evidence="1">C0048A1</strain>
    </source>
</reference>
<dbReference type="AlphaFoldDB" id="A0AAW5WUD5"/>
<proteinExistence type="predicted"/>
<gene>
    <name evidence="1" type="ORF">L2724_07230</name>
</gene>
<protein>
    <submittedName>
        <fullName evidence="1">Tail assembly chaperone</fullName>
    </submittedName>
</protein>
<dbReference type="EMBL" id="JAKHPH010000020">
    <property type="protein sequence ID" value="MCZ3668073.1"/>
    <property type="molecule type" value="Genomic_DNA"/>
</dbReference>
<name>A0AAW5WUD5_9LACO</name>
<dbReference type="Pfam" id="PF12363">
    <property type="entry name" value="Phage_TAC_12"/>
    <property type="match status" value="1"/>
</dbReference>
<dbReference type="Proteomes" id="UP001212401">
    <property type="component" value="Unassembled WGS sequence"/>
</dbReference>
<dbReference type="RefSeq" id="WP_269296123.1">
    <property type="nucleotide sequence ID" value="NZ_CAUPFI010000041.1"/>
</dbReference>
<sequence length="165" mass="18756">MNELEINGKTYPIKFNHRFYDRIVSEYARKNKDSNVDGFNNLIEGLISQDPDAVINAYRCACQSKSLPSVNAVGDALEESGVFDSADVFNNVYKEIKANGFLAMKIHHLLYLLKDAWKNSEVALKVVRQKTNKSDQKNLREAELGVEVAKQNYELAKKQLQELSK</sequence>